<keyword evidence="6 16" id="KW-0698">rRNA processing</keyword>
<keyword evidence="16" id="KW-0699">rRNA-binding</keyword>
<dbReference type="EC" id="3.1.26.3" evidence="16"/>
<keyword evidence="14 16" id="KW-0694">RNA-binding</keyword>
<evidence type="ECO:0000256" key="15">
    <source>
        <dbReference type="ARBA" id="ARBA00049596"/>
    </source>
</evidence>
<feature type="active site" evidence="16">
    <location>
        <position position="122"/>
    </location>
</feature>
<protein>
    <recommendedName>
        <fullName evidence="16">Ribonuclease 3</fullName>
        <ecNumber evidence="16">3.1.26.3</ecNumber>
    </recommendedName>
    <alternativeName>
        <fullName evidence="16">Ribonuclease III</fullName>
        <shortName evidence="16">RNase III</shortName>
    </alternativeName>
</protein>
<dbReference type="PROSITE" id="PS50142">
    <property type="entry name" value="RNASE_3_2"/>
    <property type="match status" value="1"/>
</dbReference>
<dbReference type="Gene3D" id="1.10.1520.10">
    <property type="entry name" value="Ribonuclease III domain"/>
    <property type="match status" value="1"/>
</dbReference>
<gene>
    <name evidence="16" type="primary">rnc</name>
    <name evidence="19" type="ORF">SAMN02745751_00908</name>
</gene>
<evidence type="ECO:0000256" key="3">
    <source>
        <dbReference type="ARBA" id="ARBA00010183"/>
    </source>
</evidence>
<dbReference type="RefSeq" id="WP_073047819.1">
    <property type="nucleotide sequence ID" value="NZ_FQZL01000006.1"/>
</dbReference>
<dbReference type="Proteomes" id="UP000184052">
    <property type="component" value="Unassembled WGS sequence"/>
</dbReference>
<evidence type="ECO:0000256" key="13">
    <source>
        <dbReference type="ARBA" id="ARBA00022842"/>
    </source>
</evidence>
<accession>A0A1M6DGC2</accession>
<reference evidence="19 20" key="1">
    <citation type="submission" date="2016-11" db="EMBL/GenBank/DDBJ databases">
        <authorList>
            <person name="Jaros S."/>
            <person name="Januszkiewicz K."/>
            <person name="Wedrychowicz H."/>
        </authorList>
    </citation>
    <scope>NUCLEOTIDE SEQUENCE [LARGE SCALE GENOMIC DNA]</scope>
    <source>
        <strain evidence="19 20">DSM 17477</strain>
    </source>
</reference>
<dbReference type="InterPro" id="IPR000999">
    <property type="entry name" value="RNase_III_dom"/>
</dbReference>
<organism evidence="19 20">
    <name type="scientific">Dethiosulfatibacter aminovorans DSM 17477</name>
    <dbReference type="NCBI Taxonomy" id="1121476"/>
    <lineage>
        <taxon>Bacteria</taxon>
        <taxon>Bacillati</taxon>
        <taxon>Bacillota</taxon>
        <taxon>Tissierellia</taxon>
        <taxon>Dethiosulfatibacter</taxon>
    </lineage>
</organism>
<feature type="binding site" evidence="16">
    <location>
        <position position="119"/>
    </location>
    <ligand>
        <name>Mg(2+)</name>
        <dbReference type="ChEBI" id="CHEBI:18420"/>
    </ligand>
</feature>
<dbReference type="EMBL" id="FQZL01000006">
    <property type="protein sequence ID" value="SHI72384.1"/>
    <property type="molecule type" value="Genomic_DNA"/>
</dbReference>
<evidence type="ECO:0000256" key="11">
    <source>
        <dbReference type="ARBA" id="ARBA00022759"/>
    </source>
</evidence>
<dbReference type="GO" id="GO:0019843">
    <property type="term" value="F:rRNA binding"/>
    <property type="evidence" value="ECO:0007669"/>
    <property type="project" value="UniProtKB-KW"/>
</dbReference>
<evidence type="ECO:0000313" key="20">
    <source>
        <dbReference type="Proteomes" id="UP000184052"/>
    </source>
</evidence>
<dbReference type="GO" id="GO:0006397">
    <property type="term" value="P:mRNA processing"/>
    <property type="evidence" value="ECO:0007669"/>
    <property type="project" value="UniProtKB-UniRule"/>
</dbReference>
<keyword evidence="13 16" id="KW-0460">Magnesium</keyword>
<dbReference type="GO" id="GO:0006364">
    <property type="term" value="P:rRNA processing"/>
    <property type="evidence" value="ECO:0007669"/>
    <property type="project" value="UniProtKB-UniRule"/>
</dbReference>
<evidence type="ECO:0000256" key="5">
    <source>
        <dbReference type="ARBA" id="ARBA00022490"/>
    </source>
</evidence>
<evidence type="ECO:0000256" key="16">
    <source>
        <dbReference type="HAMAP-Rule" id="MF_00104"/>
    </source>
</evidence>
<dbReference type="SMART" id="SM00535">
    <property type="entry name" value="RIBOc"/>
    <property type="match status" value="1"/>
</dbReference>
<dbReference type="GO" id="GO:0046872">
    <property type="term" value="F:metal ion binding"/>
    <property type="evidence" value="ECO:0007669"/>
    <property type="project" value="UniProtKB-KW"/>
</dbReference>
<dbReference type="GO" id="GO:0042802">
    <property type="term" value="F:identical protein binding"/>
    <property type="evidence" value="ECO:0007669"/>
    <property type="project" value="UniProtKB-ARBA"/>
</dbReference>
<evidence type="ECO:0000259" key="18">
    <source>
        <dbReference type="PROSITE" id="PS50142"/>
    </source>
</evidence>
<evidence type="ECO:0000256" key="1">
    <source>
        <dbReference type="ARBA" id="ARBA00000109"/>
    </source>
</evidence>
<evidence type="ECO:0000256" key="4">
    <source>
        <dbReference type="ARBA" id="ARBA00011738"/>
    </source>
</evidence>
<keyword evidence="20" id="KW-1185">Reference proteome</keyword>
<keyword evidence="7 16" id="KW-0507">mRNA processing</keyword>
<evidence type="ECO:0000256" key="7">
    <source>
        <dbReference type="ARBA" id="ARBA00022664"/>
    </source>
</evidence>
<dbReference type="STRING" id="1121476.SAMN02745751_00908"/>
<dbReference type="InterPro" id="IPR036389">
    <property type="entry name" value="RNase_III_sf"/>
</dbReference>
<dbReference type="GO" id="GO:0008033">
    <property type="term" value="P:tRNA processing"/>
    <property type="evidence" value="ECO:0007669"/>
    <property type="project" value="UniProtKB-KW"/>
</dbReference>
<dbReference type="Pfam" id="PF14622">
    <property type="entry name" value="Ribonucleas_3_3"/>
    <property type="match status" value="1"/>
</dbReference>
<keyword evidence="5 16" id="KW-0963">Cytoplasm</keyword>
<keyword evidence="9 16" id="KW-0540">Nuclease</keyword>
<dbReference type="FunFam" id="1.10.1520.10:FF:000001">
    <property type="entry name" value="Ribonuclease 3"/>
    <property type="match status" value="1"/>
</dbReference>
<comment type="subcellular location">
    <subcellularLocation>
        <location evidence="2 16">Cytoplasm</location>
    </subcellularLocation>
</comment>
<keyword evidence="8 16" id="KW-0819">tRNA processing</keyword>
<dbReference type="PANTHER" id="PTHR14950:SF37">
    <property type="entry name" value="ENDORIBONUCLEASE DICER"/>
    <property type="match status" value="1"/>
</dbReference>
<dbReference type="GO" id="GO:0004525">
    <property type="term" value="F:ribonuclease III activity"/>
    <property type="evidence" value="ECO:0007669"/>
    <property type="project" value="UniProtKB-UniRule"/>
</dbReference>
<evidence type="ECO:0000259" key="17">
    <source>
        <dbReference type="PROSITE" id="PS50137"/>
    </source>
</evidence>
<dbReference type="PROSITE" id="PS00517">
    <property type="entry name" value="RNASE_3_1"/>
    <property type="match status" value="1"/>
</dbReference>
<evidence type="ECO:0000256" key="6">
    <source>
        <dbReference type="ARBA" id="ARBA00022552"/>
    </source>
</evidence>
<dbReference type="NCBIfam" id="TIGR02191">
    <property type="entry name" value="RNaseIII"/>
    <property type="match status" value="1"/>
</dbReference>
<feature type="binding site" evidence="16">
    <location>
        <position position="46"/>
    </location>
    <ligand>
        <name>Mg(2+)</name>
        <dbReference type="ChEBI" id="CHEBI:18420"/>
    </ligand>
</feature>
<dbReference type="PROSITE" id="PS50137">
    <property type="entry name" value="DS_RBD"/>
    <property type="match status" value="1"/>
</dbReference>
<feature type="active site" evidence="16">
    <location>
        <position position="50"/>
    </location>
</feature>
<dbReference type="OrthoDB" id="9805026at2"/>
<evidence type="ECO:0000256" key="10">
    <source>
        <dbReference type="ARBA" id="ARBA00022723"/>
    </source>
</evidence>
<dbReference type="Pfam" id="PF00035">
    <property type="entry name" value="dsrm"/>
    <property type="match status" value="1"/>
</dbReference>
<keyword evidence="12 16" id="KW-0378">Hydrolase</keyword>
<name>A0A1M6DGC2_9FIRM</name>
<dbReference type="SMART" id="SM00358">
    <property type="entry name" value="DSRM"/>
    <property type="match status" value="1"/>
</dbReference>
<dbReference type="HAMAP" id="MF_00104">
    <property type="entry name" value="RNase_III"/>
    <property type="match status" value="1"/>
</dbReference>
<evidence type="ECO:0000256" key="2">
    <source>
        <dbReference type="ARBA" id="ARBA00004496"/>
    </source>
</evidence>
<dbReference type="PANTHER" id="PTHR14950">
    <property type="entry name" value="DICER-RELATED"/>
    <property type="match status" value="1"/>
</dbReference>
<keyword evidence="11 16" id="KW-0255">Endonuclease</keyword>
<dbReference type="CDD" id="cd10845">
    <property type="entry name" value="DSRM_RNAse_III_family"/>
    <property type="match status" value="1"/>
</dbReference>
<evidence type="ECO:0000256" key="14">
    <source>
        <dbReference type="ARBA" id="ARBA00022884"/>
    </source>
</evidence>
<feature type="binding site" evidence="16">
    <location>
        <position position="122"/>
    </location>
    <ligand>
        <name>Mg(2+)</name>
        <dbReference type="ChEBI" id="CHEBI:18420"/>
    </ligand>
</feature>
<dbReference type="InterPro" id="IPR011907">
    <property type="entry name" value="RNase_III"/>
</dbReference>
<comment type="function">
    <text evidence="15 16">Digests double-stranded RNA. Involved in the processing of primary rRNA transcript to yield the immediate precursors to the large and small rRNAs (23S and 16S). Processes some mRNAs, and tRNAs when they are encoded in the rRNA operon. Processes pre-crRNA and tracrRNA of type II CRISPR loci if present in the organism.</text>
</comment>
<dbReference type="CDD" id="cd00593">
    <property type="entry name" value="RIBOc"/>
    <property type="match status" value="1"/>
</dbReference>
<comment type="similarity">
    <text evidence="3">Belongs to the ribonuclease III family.</text>
</comment>
<feature type="domain" description="RNase III" evidence="18">
    <location>
        <begin position="5"/>
        <end position="133"/>
    </location>
</feature>
<dbReference type="InterPro" id="IPR014720">
    <property type="entry name" value="dsRBD_dom"/>
</dbReference>
<comment type="cofactor">
    <cofactor evidence="16">
        <name>Mg(2+)</name>
        <dbReference type="ChEBI" id="CHEBI:18420"/>
    </cofactor>
</comment>
<comment type="catalytic activity">
    <reaction evidence="1 16">
        <text>Endonucleolytic cleavage to 5'-phosphomonoester.</text>
        <dbReference type="EC" id="3.1.26.3"/>
    </reaction>
</comment>
<dbReference type="SUPFAM" id="SSF69065">
    <property type="entry name" value="RNase III domain-like"/>
    <property type="match status" value="1"/>
</dbReference>
<sequence length="236" mass="26861">MDNNLSLIEERLDYSFTDRELLVEALTHSSYSNENGQDIKNNERLEFLGDAVLEIMVSNYLFSKYKSMPEGKLTRLRSKVVCEEILYDIAIDIEIGKFLLLGKGEEITGGRERKSILADSIEAIIAAIFLDSNMDTVVGLFLPRFKKYINLAVTGKLNMDYKTRLQEIIQKDDSSKRIKYVVYKEEGPDHDKIFYVKVHLDKQTIGRGCGKSKKNAEQEAAKAALTSRGCIDEKED</sequence>
<dbReference type="GO" id="GO:0005737">
    <property type="term" value="C:cytoplasm"/>
    <property type="evidence" value="ECO:0007669"/>
    <property type="project" value="UniProtKB-SubCell"/>
</dbReference>
<keyword evidence="10 16" id="KW-0479">Metal-binding</keyword>
<dbReference type="FunFam" id="3.30.160.20:FF:000003">
    <property type="entry name" value="Ribonuclease 3"/>
    <property type="match status" value="1"/>
</dbReference>
<evidence type="ECO:0000256" key="12">
    <source>
        <dbReference type="ARBA" id="ARBA00022801"/>
    </source>
</evidence>
<evidence type="ECO:0000313" key="19">
    <source>
        <dbReference type="EMBL" id="SHI72384.1"/>
    </source>
</evidence>
<feature type="domain" description="DRBM" evidence="17">
    <location>
        <begin position="160"/>
        <end position="225"/>
    </location>
</feature>
<evidence type="ECO:0000256" key="8">
    <source>
        <dbReference type="ARBA" id="ARBA00022694"/>
    </source>
</evidence>
<evidence type="ECO:0000256" key="9">
    <source>
        <dbReference type="ARBA" id="ARBA00022722"/>
    </source>
</evidence>
<dbReference type="SUPFAM" id="SSF54768">
    <property type="entry name" value="dsRNA-binding domain-like"/>
    <property type="match status" value="1"/>
</dbReference>
<comment type="subunit">
    <text evidence="4 16">Homodimer.</text>
</comment>
<proteinExistence type="inferred from homology"/>
<dbReference type="AlphaFoldDB" id="A0A1M6DGC2"/>
<dbReference type="Gene3D" id="3.30.160.20">
    <property type="match status" value="1"/>
</dbReference>